<keyword evidence="2" id="KW-1185">Reference proteome</keyword>
<comment type="caution">
    <text evidence="1">The sequence shown here is derived from an EMBL/GenBank/DDBJ whole genome shotgun (WGS) entry which is preliminary data.</text>
</comment>
<protein>
    <submittedName>
        <fullName evidence="1">Uncharacterized protein</fullName>
    </submittedName>
</protein>
<sequence>MRPGIASTITPTLEELFTGREAALPSSSLQADCWRLEKRAGQHLVSSMSQVGAAAVAGSPLPAHFDEEGKLRLLAAPTRAKLSALYSQIAEFLSNIEKLDKLSTRQLGEEHTQ</sequence>
<dbReference type="EMBL" id="JALJOV010000529">
    <property type="protein sequence ID" value="KAK9863002.1"/>
    <property type="molecule type" value="Genomic_DNA"/>
</dbReference>
<proteinExistence type="predicted"/>
<organism evidence="1 2">
    <name type="scientific">Apatococcus fuscideae</name>
    <dbReference type="NCBI Taxonomy" id="2026836"/>
    <lineage>
        <taxon>Eukaryota</taxon>
        <taxon>Viridiplantae</taxon>
        <taxon>Chlorophyta</taxon>
        <taxon>core chlorophytes</taxon>
        <taxon>Trebouxiophyceae</taxon>
        <taxon>Chlorellales</taxon>
        <taxon>Chlorellaceae</taxon>
        <taxon>Apatococcus</taxon>
    </lineage>
</organism>
<dbReference type="AlphaFoldDB" id="A0AAW1T229"/>
<reference evidence="1 2" key="1">
    <citation type="journal article" date="2024" name="Nat. Commun.">
        <title>Phylogenomics reveals the evolutionary origins of lichenization in chlorophyte algae.</title>
        <authorList>
            <person name="Puginier C."/>
            <person name="Libourel C."/>
            <person name="Otte J."/>
            <person name="Skaloud P."/>
            <person name="Haon M."/>
            <person name="Grisel S."/>
            <person name="Petersen M."/>
            <person name="Berrin J.G."/>
            <person name="Delaux P.M."/>
            <person name="Dal Grande F."/>
            <person name="Keller J."/>
        </authorList>
    </citation>
    <scope>NUCLEOTIDE SEQUENCE [LARGE SCALE GENOMIC DNA]</scope>
    <source>
        <strain evidence="1 2">SAG 2523</strain>
    </source>
</reference>
<evidence type="ECO:0000313" key="1">
    <source>
        <dbReference type="EMBL" id="KAK9863002.1"/>
    </source>
</evidence>
<evidence type="ECO:0000313" key="2">
    <source>
        <dbReference type="Proteomes" id="UP001485043"/>
    </source>
</evidence>
<accession>A0AAW1T229</accession>
<name>A0AAW1T229_9CHLO</name>
<dbReference type="Proteomes" id="UP001485043">
    <property type="component" value="Unassembled WGS sequence"/>
</dbReference>
<gene>
    <name evidence="1" type="ORF">WJX84_000008</name>
</gene>